<dbReference type="PANTHER" id="PTHR33434:SF2">
    <property type="entry name" value="FATTY ACID-BINDING PROTEIN TM_1468"/>
    <property type="match status" value="1"/>
</dbReference>
<dbReference type="InterPro" id="IPR050270">
    <property type="entry name" value="DegV_domain_contain"/>
</dbReference>
<dbReference type="InterPro" id="IPR003797">
    <property type="entry name" value="DegV"/>
</dbReference>
<dbReference type="PROSITE" id="PS51482">
    <property type="entry name" value="DEGV"/>
    <property type="match status" value="1"/>
</dbReference>
<dbReference type="NCBIfam" id="TIGR00762">
    <property type="entry name" value="DegV"/>
    <property type="match status" value="1"/>
</dbReference>
<dbReference type="PANTHER" id="PTHR33434">
    <property type="entry name" value="DEGV DOMAIN-CONTAINING PROTEIN DR_1986-RELATED"/>
    <property type="match status" value="1"/>
</dbReference>
<evidence type="ECO:0000313" key="3">
    <source>
        <dbReference type="EMBL" id="CAB4768413.1"/>
    </source>
</evidence>
<dbReference type="EMBL" id="CAEZYH010000075">
    <property type="protein sequence ID" value="CAB4726695.1"/>
    <property type="molecule type" value="Genomic_DNA"/>
</dbReference>
<evidence type="ECO:0000313" key="5">
    <source>
        <dbReference type="EMBL" id="CAB4855551.1"/>
    </source>
</evidence>
<dbReference type="Gene3D" id="3.30.1180.10">
    <property type="match status" value="1"/>
</dbReference>
<dbReference type="Pfam" id="PF02645">
    <property type="entry name" value="DegV"/>
    <property type="match status" value="1"/>
</dbReference>
<dbReference type="EMBL" id="CAFAAL010000148">
    <property type="protein sequence ID" value="CAB4813597.1"/>
    <property type="molecule type" value="Genomic_DNA"/>
</dbReference>
<dbReference type="EMBL" id="CAFBPS010000017">
    <property type="protein sequence ID" value="CAB5023444.1"/>
    <property type="molecule type" value="Genomic_DNA"/>
</dbReference>
<sequence length="283" mass="29939">MTSSAVRIITDSACDLPDSVVQSLGIEVVPLFIRFGEDELIDREQLTTAQFWQRCSIEPDLPSTAAPSPGRFEDAVRKLQSEGATGVVIINLSGELSGTIAAARLAAEKMKTSLDVRVVDSRTVTMGLGAIVVACARAAQEGKNIDEIEALAQDLSRRCKVWGALDTLENLKKGGRIGGAKAMLASVLSIKPIIEVRDGVVQEGGKQRTRSRALAFLVDKVREASANPGISQLSILNADCSDVKAFITQLEAVYSGEIMVGDIGAVVGAHAGRGTIGVAFFEN</sequence>
<evidence type="ECO:0000313" key="2">
    <source>
        <dbReference type="EMBL" id="CAB4726695.1"/>
    </source>
</evidence>
<evidence type="ECO:0000313" key="4">
    <source>
        <dbReference type="EMBL" id="CAB4813597.1"/>
    </source>
</evidence>
<dbReference type="InterPro" id="IPR043168">
    <property type="entry name" value="DegV_C"/>
</dbReference>
<reference evidence="2" key="1">
    <citation type="submission" date="2020-05" db="EMBL/GenBank/DDBJ databases">
        <authorList>
            <person name="Chiriac C."/>
            <person name="Salcher M."/>
            <person name="Ghai R."/>
            <person name="Kavagutti S V."/>
        </authorList>
    </citation>
    <scope>NUCLEOTIDE SEQUENCE</scope>
</reference>
<evidence type="ECO:0000256" key="1">
    <source>
        <dbReference type="ARBA" id="ARBA00023121"/>
    </source>
</evidence>
<evidence type="ECO:0000313" key="6">
    <source>
        <dbReference type="EMBL" id="CAB4892365.1"/>
    </source>
</evidence>
<accession>A0A6J6RW00</accession>
<dbReference type="EMBL" id="CAFBLJ010000002">
    <property type="protein sequence ID" value="CAB4855551.1"/>
    <property type="molecule type" value="Genomic_DNA"/>
</dbReference>
<dbReference type="Gene3D" id="3.40.50.10170">
    <property type="match status" value="1"/>
</dbReference>
<gene>
    <name evidence="2" type="ORF">UFOPK2658_01439</name>
    <name evidence="3" type="ORF">UFOPK2880_00667</name>
    <name evidence="4" type="ORF">UFOPK3004_01398</name>
    <name evidence="5" type="ORF">UFOPK3304_00082</name>
    <name evidence="6" type="ORF">UFOPK3494_00457</name>
    <name evidence="7" type="ORF">UFOPK4134_00414</name>
</gene>
<keyword evidence="1" id="KW-0446">Lipid-binding</keyword>
<dbReference type="EMBL" id="CAFBMF010000018">
    <property type="protein sequence ID" value="CAB4892365.1"/>
    <property type="molecule type" value="Genomic_DNA"/>
</dbReference>
<evidence type="ECO:0000313" key="7">
    <source>
        <dbReference type="EMBL" id="CAB5023444.1"/>
    </source>
</evidence>
<dbReference type="SUPFAM" id="SSF82549">
    <property type="entry name" value="DAK1/DegV-like"/>
    <property type="match status" value="1"/>
</dbReference>
<name>A0A6J6RW00_9ZZZZ</name>
<dbReference type="GO" id="GO:0008289">
    <property type="term" value="F:lipid binding"/>
    <property type="evidence" value="ECO:0007669"/>
    <property type="project" value="UniProtKB-KW"/>
</dbReference>
<proteinExistence type="predicted"/>
<organism evidence="2">
    <name type="scientific">freshwater metagenome</name>
    <dbReference type="NCBI Taxonomy" id="449393"/>
    <lineage>
        <taxon>unclassified sequences</taxon>
        <taxon>metagenomes</taxon>
        <taxon>ecological metagenomes</taxon>
    </lineage>
</organism>
<dbReference type="EMBL" id="CAEZZP010000030">
    <property type="protein sequence ID" value="CAB4768413.1"/>
    <property type="molecule type" value="Genomic_DNA"/>
</dbReference>
<protein>
    <submittedName>
        <fullName evidence="2">Unannotated protein</fullName>
    </submittedName>
</protein>
<dbReference type="AlphaFoldDB" id="A0A6J6RW00"/>